<dbReference type="PANTHER" id="PTHR43130:SF3">
    <property type="entry name" value="HTH-TYPE TRANSCRIPTIONAL REGULATOR RV1931C"/>
    <property type="match status" value="1"/>
</dbReference>
<name>A0ABM9M1T4_9MYCO</name>
<evidence type="ECO:0000313" key="4">
    <source>
        <dbReference type="EMBL" id="CAJ1508688.1"/>
    </source>
</evidence>
<dbReference type="Pfam" id="PF01965">
    <property type="entry name" value="DJ-1_PfpI"/>
    <property type="match status" value="1"/>
</dbReference>
<dbReference type="CDD" id="cd03137">
    <property type="entry name" value="GATase1_AraC_1"/>
    <property type="match status" value="1"/>
</dbReference>
<keyword evidence="2" id="KW-0804">Transcription</keyword>
<dbReference type="InterPro" id="IPR052158">
    <property type="entry name" value="INH-QAR"/>
</dbReference>
<evidence type="ECO:0000256" key="1">
    <source>
        <dbReference type="ARBA" id="ARBA00023015"/>
    </source>
</evidence>
<keyword evidence="5" id="KW-1185">Reference proteome</keyword>
<dbReference type="SUPFAM" id="SSF46689">
    <property type="entry name" value="Homeodomain-like"/>
    <property type="match status" value="2"/>
</dbReference>
<feature type="domain" description="HTH araC/xylS-type" evidence="3">
    <location>
        <begin position="221"/>
        <end position="319"/>
    </location>
</feature>
<gene>
    <name evidence="4" type="ORF">MU0053_003934</name>
</gene>
<proteinExistence type="predicted"/>
<sequence length="321" mass="34399">MRTTVVLLGFPGVQSLDVVGPFEVFATASLVLAGGGNPDVGYDVTLVSAGGEPVRTDSGLELAAHPLPAAGSVDTVLLPGGTGVEGARRDPELMAWIRRVSGTARRVVSVCTGATLAAEAGLLDGCRATTHWAFAQRLADEYPGVEVDPEPIFVRSSERVWTAAGVTAGIDLALALVEDDHGTEVAQTVARYLVLYLRRPGGQTQFAAPVWMPRAKRAPIRAVQEVVEAEPGGRHSIPELARRAAMSPRHFIRVFTAEVGESPGAYVERIRTEAARRQLEETDDTVVAIAARCGFGTSETMRRNFVRRIGISPDQYRRSFV</sequence>
<dbReference type="Gene3D" id="3.40.50.880">
    <property type="match status" value="1"/>
</dbReference>
<dbReference type="RefSeq" id="WP_308479273.1">
    <property type="nucleotide sequence ID" value="NZ_OY726397.1"/>
</dbReference>
<evidence type="ECO:0000313" key="5">
    <source>
        <dbReference type="Proteomes" id="UP001190465"/>
    </source>
</evidence>
<dbReference type="SMART" id="SM00342">
    <property type="entry name" value="HTH_ARAC"/>
    <property type="match status" value="1"/>
</dbReference>
<dbReference type="PANTHER" id="PTHR43130">
    <property type="entry name" value="ARAC-FAMILY TRANSCRIPTIONAL REGULATOR"/>
    <property type="match status" value="1"/>
</dbReference>
<dbReference type="EMBL" id="OY726397">
    <property type="protein sequence ID" value="CAJ1508688.1"/>
    <property type="molecule type" value="Genomic_DNA"/>
</dbReference>
<protein>
    <submittedName>
        <fullName evidence="4">GlxA family transcriptional regulator</fullName>
    </submittedName>
</protein>
<evidence type="ECO:0000259" key="3">
    <source>
        <dbReference type="PROSITE" id="PS01124"/>
    </source>
</evidence>
<dbReference type="PROSITE" id="PS01124">
    <property type="entry name" value="HTH_ARAC_FAMILY_2"/>
    <property type="match status" value="1"/>
</dbReference>
<dbReference type="SUPFAM" id="SSF52317">
    <property type="entry name" value="Class I glutamine amidotransferase-like"/>
    <property type="match status" value="1"/>
</dbReference>
<accession>A0ABM9M1T4</accession>
<dbReference type="InterPro" id="IPR029062">
    <property type="entry name" value="Class_I_gatase-like"/>
</dbReference>
<organism evidence="4 5">
    <name type="scientific">[Mycobacterium] burgundiense</name>
    <dbReference type="NCBI Taxonomy" id="3064286"/>
    <lineage>
        <taxon>Bacteria</taxon>
        <taxon>Bacillati</taxon>
        <taxon>Actinomycetota</taxon>
        <taxon>Actinomycetes</taxon>
        <taxon>Mycobacteriales</taxon>
        <taxon>Mycobacteriaceae</taxon>
        <taxon>Mycolicibacterium</taxon>
    </lineage>
</organism>
<evidence type="ECO:0000256" key="2">
    <source>
        <dbReference type="ARBA" id="ARBA00023163"/>
    </source>
</evidence>
<dbReference type="Proteomes" id="UP001190465">
    <property type="component" value="Chromosome"/>
</dbReference>
<dbReference type="InterPro" id="IPR002818">
    <property type="entry name" value="DJ-1/PfpI"/>
</dbReference>
<keyword evidence="1" id="KW-0805">Transcription regulation</keyword>
<dbReference type="InterPro" id="IPR009057">
    <property type="entry name" value="Homeodomain-like_sf"/>
</dbReference>
<dbReference type="Gene3D" id="1.10.10.60">
    <property type="entry name" value="Homeodomain-like"/>
    <property type="match status" value="2"/>
</dbReference>
<reference evidence="4 5" key="1">
    <citation type="submission" date="2023-08" db="EMBL/GenBank/DDBJ databases">
        <authorList>
            <person name="Folkvardsen B D."/>
            <person name="Norman A."/>
        </authorList>
    </citation>
    <scope>NUCLEOTIDE SEQUENCE [LARGE SCALE GENOMIC DNA]</scope>
    <source>
        <strain evidence="4 5">Mu0053</strain>
    </source>
</reference>
<dbReference type="InterPro" id="IPR018060">
    <property type="entry name" value="HTH_AraC"/>
</dbReference>
<dbReference type="Pfam" id="PF12833">
    <property type="entry name" value="HTH_18"/>
    <property type="match status" value="1"/>
</dbReference>